<feature type="domain" description="Plasmid pRiA4b Orf3-like" evidence="1">
    <location>
        <begin position="6"/>
        <end position="214"/>
    </location>
</feature>
<dbReference type="STRING" id="449659.IV66_GL002154"/>
<dbReference type="RefSeq" id="WP_056936342.1">
    <property type="nucleotide sequence ID" value="NZ_BJYB01000011.1"/>
</dbReference>
<accession>A0A0R2L8X8</accession>
<dbReference type="Pfam" id="PF07929">
    <property type="entry name" value="PRiA4_ORF3"/>
    <property type="match status" value="1"/>
</dbReference>
<comment type="caution">
    <text evidence="2">The sequence shown here is derived from an EMBL/GenBank/DDBJ whole genome shotgun (WGS) entry which is preliminary data.</text>
</comment>
<gene>
    <name evidence="2" type="ORF">IV66_GL002154</name>
</gene>
<dbReference type="OrthoDB" id="2329349at2"/>
<name>A0A0R2L8X8_9LACO</name>
<dbReference type="PANTHER" id="PTHR41878">
    <property type="entry name" value="LEXA REPRESSOR-RELATED"/>
    <property type="match status" value="1"/>
</dbReference>
<dbReference type="PANTHER" id="PTHR41878:SF1">
    <property type="entry name" value="TNPR PROTEIN"/>
    <property type="match status" value="1"/>
</dbReference>
<dbReference type="SUPFAM" id="SSF159941">
    <property type="entry name" value="MM3350-like"/>
    <property type="match status" value="1"/>
</dbReference>
<dbReference type="PATRIC" id="fig|449659.4.peg.2213"/>
<evidence type="ECO:0000259" key="1">
    <source>
        <dbReference type="Pfam" id="PF07929"/>
    </source>
</evidence>
<protein>
    <recommendedName>
        <fullName evidence="1">Plasmid pRiA4b Orf3-like domain-containing protein</fullName>
    </recommendedName>
</protein>
<dbReference type="InterPro" id="IPR024047">
    <property type="entry name" value="MM3350-like_sf"/>
</dbReference>
<evidence type="ECO:0000313" key="3">
    <source>
        <dbReference type="Proteomes" id="UP000051886"/>
    </source>
</evidence>
<sequence>MTKHKIFRFYAELNDYKPLVWRRFEINGEKTMAELSYCIMIMFEMQASHLFSLTQYRRDSFIEGVKMAGLTEEEILEKFKGQTVLQDVHFEFPFDEVSLKENELLAMPDRVTVSEMLGLVNDYAKLKFAYDYGDGWVISVFLEESREEEISLKLLPRVLEGQRFGVVEDVGGPGGLAELEQILKKGTGEEYEDMTRWLDSTTLNLSNFDKDDINFRLKKLLHVYRDIYEKNLGPTKNSLDLLTRQYLGKGVRGY</sequence>
<dbReference type="Gene3D" id="3.10.290.30">
    <property type="entry name" value="MM3350-like"/>
    <property type="match status" value="1"/>
</dbReference>
<dbReference type="InterPro" id="IPR012912">
    <property type="entry name" value="Plasmid_pRiA4b_Orf3-like"/>
</dbReference>
<dbReference type="Proteomes" id="UP000051886">
    <property type="component" value="Unassembled WGS sequence"/>
</dbReference>
<dbReference type="EMBL" id="JQCN01000051">
    <property type="protein sequence ID" value="KRN98211.1"/>
    <property type="molecule type" value="Genomic_DNA"/>
</dbReference>
<organism evidence="2 3">
    <name type="scientific">Ligilactobacillus pobuzihii</name>
    <dbReference type="NCBI Taxonomy" id="449659"/>
    <lineage>
        <taxon>Bacteria</taxon>
        <taxon>Bacillati</taxon>
        <taxon>Bacillota</taxon>
        <taxon>Bacilli</taxon>
        <taxon>Lactobacillales</taxon>
        <taxon>Lactobacillaceae</taxon>
        <taxon>Ligilactobacillus</taxon>
    </lineage>
</organism>
<evidence type="ECO:0000313" key="2">
    <source>
        <dbReference type="EMBL" id="KRN98211.1"/>
    </source>
</evidence>
<dbReference type="AlphaFoldDB" id="A0A0R2L8X8"/>
<reference evidence="2 3" key="1">
    <citation type="journal article" date="2015" name="Genome Announc.">
        <title>Expanding the biotechnology potential of lactobacilli through comparative genomics of 213 strains and associated genera.</title>
        <authorList>
            <person name="Sun Z."/>
            <person name="Harris H.M."/>
            <person name="McCann A."/>
            <person name="Guo C."/>
            <person name="Argimon S."/>
            <person name="Zhang W."/>
            <person name="Yang X."/>
            <person name="Jeffery I.B."/>
            <person name="Cooney J.C."/>
            <person name="Kagawa T.F."/>
            <person name="Liu W."/>
            <person name="Song Y."/>
            <person name="Salvetti E."/>
            <person name="Wrobel A."/>
            <person name="Rasinkangas P."/>
            <person name="Parkhill J."/>
            <person name="Rea M.C."/>
            <person name="O'Sullivan O."/>
            <person name="Ritari J."/>
            <person name="Douillard F.P."/>
            <person name="Paul Ross R."/>
            <person name="Yang R."/>
            <person name="Briner A.E."/>
            <person name="Felis G.E."/>
            <person name="de Vos W.M."/>
            <person name="Barrangou R."/>
            <person name="Klaenhammer T.R."/>
            <person name="Caufield P.W."/>
            <person name="Cui Y."/>
            <person name="Zhang H."/>
            <person name="O'Toole P.W."/>
        </authorList>
    </citation>
    <scope>NUCLEOTIDE SEQUENCE [LARGE SCALE GENOMIC DNA]</scope>
    <source>
        <strain evidence="2 3">NBRC 103219</strain>
    </source>
</reference>
<proteinExistence type="predicted"/>
<keyword evidence="3" id="KW-1185">Reference proteome</keyword>